<evidence type="ECO:0000313" key="1">
    <source>
        <dbReference type="EMBL" id="KRY33691.1"/>
    </source>
</evidence>
<dbReference type="Proteomes" id="UP000054776">
    <property type="component" value="Unassembled WGS sequence"/>
</dbReference>
<dbReference type="EMBL" id="JYDH01000078">
    <property type="protein sequence ID" value="KRY33691.1"/>
    <property type="molecule type" value="Genomic_DNA"/>
</dbReference>
<organism evidence="1 2">
    <name type="scientific">Trichinella spiralis</name>
    <name type="common">Trichina worm</name>
    <dbReference type="NCBI Taxonomy" id="6334"/>
    <lineage>
        <taxon>Eukaryota</taxon>
        <taxon>Metazoa</taxon>
        <taxon>Ecdysozoa</taxon>
        <taxon>Nematoda</taxon>
        <taxon>Enoplea</taxon>
        <taxon>Dorylaimia</taxon>
        <taxon>Trichinellida</taxon>
        <taxon>Trichinellidae</taxon>
        <taxon>Trichinella</taxon>
    </lineage>
</organism>
<name>A0A0V1B9N6_TRISP</name>
<accession>A0A0V1B9N6</accession>
<evidence type="ECO:0000313" key="2">
    <source>
        <dbReference type="Proteomes" id="UP000054776"/>
    </source>
</evidence>
<comment type="caution">
    <text evidence="1">The sequence shown here is derived from an EMBL/GenBank/DDBJ whole genome shotgun (WGS) entry which is preliminary data.</text>
</comment>
<dbReference type="OrthoDB" id="10357325at2759"/>
<dbReference type="AlphaFoldDB" id="A0A0V1B9N6"/>
<keyword evidence="2" id="KW-1185">Reference proteome</keyword>
<protein>
    <submittedName>
        <fullName evidence="1">Uncharacterized protein</fullName>
    </submittedName>
</protein>
<reference evidence="1 2" key="1">
    <citation type="submission" date="2015-01" db="EMBL/GenBank/DDBJ databases">
        <title>Evolution of Trichinella species and genotypes.</title>
        <authorList>
            <person name="Korhonen P.K."/>
            <person name="Edoardo P."/>
            <person name="Giuseppe L.R."/>
            <person name="Gasser R.B."/>
        </authorList>
    </citation>
    <scope>NUCLEOTIDE SEQUENCE [LARGE SCALE GENOMIC DNA]</scope>
    <source>
        <strain evidence="1">ISS3</strain>
    </source>
</reference>
<dbReference type="InParanoid" id="A0A0V1B9N6"/>
<proteinExistence type="predicted"/>
<sequence length="232" mass="26038">MPISNLVKTQWQCVIYVKCKFRQIAVQENCCDGSTAIITRAMRRTKCTATCDIWCDLFDLNEIQILHKICACRYEYLWRSPARVRQIGMAVFNLMQSYSTATSQTNVILIAIRILAELINGSRYSMREVSTNSLLPTVIHCVELLSQACLSRAFLLDNVSVLKESKNSAFTLSDGESSVSIAGPTPTHNAVFIFKESMDKSTISKSLIFWIDSNSVGIALSLTLYHQLENCT</sequence>
<gene>
    <name evidence="1" type="ORF">T01_13501</name>
</gene>